<dbReference type="PANTHER" id="PTHR43646:SF2">
    <property type="entry name" value="GLYCOSYLTRANSFERASE 2-LIKE DOMAIN-CONTAINING PROTEIN"/>
    <property type="match status" value="1"/>
</dbReference>
<evidence type="ECO:0000256" key="5">
    <source>
        <dbReference type="ARBA" id="ARBA00023136"/>
    </source>
</evidence>
<evidence type="ECO:0000256" key="2">
    <source>
        <dbReference type="ARBA" id="ARBA00022475"/>
    </source>
</evidence>
<dbReference type="PANTHER" id="PTHR43646">
    <property type="entry name" value="GLYCOSYLTRANSFERASE"/>
    <property type="match status" value="1"/>
</dbReference>
<dbReference type="Gene3D" id="3.90.550.10">
    <property type="entry name" value="Spore Coat Polysaccharide Biosynthesis Protein SpsA, Chain A"/>
    <property type="match status" value="1"/>
</dbReference>
<evidence type="ECO:0000256" key="4">
    <source>
        <dbReference type="ARBA" id="ARBA00022679"/>
    </source>
</evidence>
<reference evidence="7" key="1">
    <citation type="submission" date="2020-05" db="EMBL/GenBank/DDBJ databases">
        <authorList>
            <person name="Chiriac C."/>
            <person name="Salcher M."/>
            <person name="Ghai R."/>
            <person name="Kavagutti S V."/>
        </authorList>
    </citation>
    <scope>NUCLEOTIDE SEQUENCE</scope>
</reference>
<organism evidence="7">
    <name type="scientific">freshwater metagenome</name>
    <dbReference type="NCBI Taxonomy" id="449393"/>
    <lineage>
        <taxon>unclassified sequences</taxon>
        <taxon>metagenomes</taxon>
        <taxon>ecological metagenomes</taxon>
    </lineage>
</organism>
<gene>
    <name evidence="7" type="ORF">UFOPK1493_02760</name>
</gene>
<name>A0A6J6EJM9_9ZZZZ</name>
<dbReference type="GO" id="GO:0016757">
    <property type="term" value="F:glycosyltransferase activity"/>
    <property type="evidence" value="ECO:0007669"/>
    <property type="project" value="UniProtKB-KW"/>
</dbReference>
<dbReference type="CDD" id="cd00761">
    <property type="entry name" value="Glyco_tranf_GTA_type"/>
    <property type="match status" value="1"/>
</dbReference>
<protein>
    <submittedName>
        <fullName evidence="7">Unannotated protein</fullName>
    </submittedName>
</protein>
<keyword evidence="5" id="KW-0472">Membrane</keyword>
<sequence>MKPNLTVIIPTRGEEERKLLRAVRSVVGPEAVVIVVFDGREPSPTTESELHELGVVVLKSASAGASAARNLGARHASTDWLAFIDDDDETNPGWLSFHGTDEPAEVAIRCSGAVRVSEEGAEIGRMVPTPLGPLYGEATGLFLAGAFSVRRELFEQVGGFDSAYEFGENNDLGMRLCRHVNSRMLRVETTSDPLVRIEVRPATQRRHTPEALLRSAELTLHSNSEVFNVHPSQGVGLHRIAAMNALKLGRRRIALEHMRKAVRHSSRPLPDALRLLLCVIPGAPLLARRSVDRRAKHLAL</sequence>
<dbReference type="SUPFAM" id="SSF53448">
    <property type="entry name" value="Nucleotide-diphospho-sugar transferases"/>
    <property type="match status" value="1"/>
</dbReference>
<keyword evidence="2" id="KW-1003">Cell membrane</keyword>
<dbReference type="InterPro" id="IPR029044">
    <property type="entry name" value="Nucleotide-diphossugar_trans"/>
</dbReference>
<dbReference type="EMBL" id="CAEZSR010000125">
    <property type="protein sequence ID" value="CAB4576720.1"/>
    <property type="molecule type" value="Genomic_DNA"/>
</dbReference>
<evidence type="ECO:0000256" key="1">
    <source>
        <dbReference type="ARBA" id="ARBA00004236"/>
    </source>
</evidence>
<keyword evidence="3" id="KW-0328">Glycosyltransferase</keyword>
<feature type="domain" description="Glycosyltransferase 2-like" evidence="6">
    <location>
        <begin position="6"/>
        <end position="95"/>
    </location>
</feature>
<dbReference type="AlphaFoldDB" id="A0A6J6EJM9"/>
<dbReference type="InterPro" id="IPR001173">
    <property type="entry name" value="Glyco_trans_2-like"/>
</dbReference>
<accession>A0A6J6EJM9</accession>
<dbReference type="Pfam" id="PF00535">
    <property type="entry name" value="Glycos_transf_2"/>
    <property type="match status" value="1"/>
</dbReference>
<evidence type="ECO:0000259" key="6">
    <source>
        <dbReference type="Pfam" id="PF00535"/>
    </source>
</evidence>
<dbReference type="GO" id="GO:0005886">
    <property type="term" value="C:plasma membrane"/>
    <property type="evidence" value="ECO:0007669"/>
    <property type="project" value="UniProtKB-SubCell"/>
</dbReference>
<keyword evidence="4" id="KW-0808">Transferase</keyword>
<evidence type="ECO:0000256" key="3">
    <source>
        <dbReference type="ARBA" id="ARBA00022676"/>
    </source>
</evidence>
<comment type="subcellular location">
    <subcellularLocation>
        <location evidence="1">Cell membrane</location>
    </subcellularLocation>
</comment>
<proteinExistence type="predicted"/>
<evidence type="ECO:0000313" key="7">
    <source>
        <dbReference type="EMBL" id="CAB4576720.1"/>
    </source>
</evidence>